<dbReference type="Proteomes" id="UP000606274">
    <property type="component" value="Unassembled WGS sequence"/>
</dbReference>
<comment type="caution">
    <text evidence="1">The sequence shown here is derived from an EMBL/GenBank/DDBJ whole genome shotgun (WGS) entry which is preliminary data.</text>
</comment>
<evidence type="ECO:0000313" key="2">
    <source>
        <dbReference type="Proteomes" id="UP000606274"/>
    </source>
</evidence>
<gene>
    <name evidence="1" type="ORF">HF521_011714</name>
</gene>
<reference evidence="1" key="1">
    <citation type="submission" date="2020-08" db="EMBL/GenBank/DDBJ databases">
        <title>Chromosome-level assembly of Southern catfish (Silurus meridionalis) provides insights into visual adaptation to the nocturnal and benthic lifestyles.</title>
        <authorList>
            <person name="Zhang Y."/>
            <person name="Wang D."/>
            <person name="Peng Z."/>
        </authorList>
    </citation>
    <scope>NUCLEOTIDE SEQUENCE</scope>
    <source>
        <strain evidence="1">SWU-2019-XX</strain>
        <tissue evidence="1">Muscle</tissue>
    </source>
</reference>
<feature type="non-terminal residue" evidence="1">
    <location>
        <position position="160"/>
    </location>
</feature>
<name>A0A8T0AL41_SILME</name>
<dbReference type="EMBL" id="JABFDY010000022">
    <property type="protein sequence ID" value="KAF7691417.1"/>
    <property type="molecule type" value="Genomic_DNA"/>
</dbReference>
<keyword evidence="2" id="KW-1185">Reference proteome</keyword>
<dbReference type="AlphaFoldDB" id="A0A8T0AL41"/>
<organism evidence="1 2">
    <name type="scientific">Silurus meridionalis</name>
    <name type="common">Southern catfish</name>
    <name type="synonym">Silurus soldatovi meridionalis</name>
    <dbReference type="NCBI Taxonomy" id="175797"/>
    <lineage>
        <taxon>Eukaryota</taxon>
        <taxon>Metazoa</taxon>
        <taxon>Chordata</taxon>
        <taxon>Craniata</taxon>
        <taxon>Vertebrata</taxon>
        <taxon>Euteleostomi</taxon>
        <taxon>Actinopterygii</taxon>
        <taxon>Neopterygii</taxon>
        <taxon>Teleostei</taxon>
        <taxon>Ostariophysi</taxon>
        <taxon>Siluriformes</taxon>
        <taxon>Siluridae</taxon>
        <taxon>Silurus</taxon>
    </lineage>
</organism>
<evidence type="ECO:0000313" key="1">
    <source>
        <dbReference type="EMBL" id="KAF7691417.1"/>
    </source>
</evidence>
<protein>
    <submittedName>
        <fullName evidence="1">Uncharacterized protein</fullName>
    </submittedName>
</protein>
<sequence>MCQGIDPGTGNETNSETLVVSKAKQKAVSTLKQRYRYFMLSQIANDYSLFLETLMSTTPAPDPIMWPSYRLVRIPQVANAFTQTDLCLASPTSPLDRATIHDDSDGAASCVREGGHNYGHTSTVGDVDSSVDCSGAGRSRCSKCPSSCKEGRASLKICYP</sequence>
<proteinExistence type="predicted"/>
<accession>A0A8T0AL41</accession>